<accession>A0A7W9YAU6</accession>
<dbReference type="GO" id="GO:0050660">
    <property type="term" value="F:flavin adenine dinucleotide binding"/>
    <property type="evidence" value="ECO:0007669"/>
    <property type="project" value="TreeGrafter"/>
</dbReference>
<dbReference type="Proteomes" id="UP000547879">
    <property type="component" value="Unassembled WGS sequence"/>
</dbReference>
<dbReference type="GO" id="GO:0003984">
    <property type="term" value="F:acetolactate synthase activity"/>
    <property type="evidence" value="ECO:0007669"/>
    <property type="project" value="TreeGrafter"/>
</dbReference>
<dbReference type="GO" id="GO:0030976">
    <property type="term" value="F:thiamine pyrophosphate binding"/>
    <property type="evidence" value="ECO:0007669"/>
    <property type="project" value="InterPro"/>
</dbReference>
<dbReference type="InterPro" id="IPR011766">
    <property type="entry name" value="TPP_enzyme_TPP-bd"/>
</dbReference>
<dbReference type="GO" id="GO:0005948">
    <property type="term" value="C:acetolactate synthase complex"/>
    <property type="evidence" value="ECO:0007669"/>
    <property type="project" value="TreeGrafter"/>
</dbReference>
<dbReference type="InterPro" id="IPR029061">
    <property type="entry name" value="THDP-binding"/>
</dbReference>
<dbReference type="RefSeq" id="WP_244654532.1">
    <property type="nucleotide sequence ID" value="NZ_BMHW01000009.1"/>
</dbReference>
<keyword evidence="4" id="KW-1185">Reference proteome</keyword>
<evidence type="ECO:0000313" key="3">
    <source>
        <dbReference type="EMBL" id="MBB6165111.1"/>
    </source>
</evidence>
<comment type="caution">
    <text evidence="3">The sequence shown here is derived from an EMBL/GenBank/DDBJ whole genome shotgun (WGS) entry which is preliminary data.</text>
</comment>
<name>A0A7W9YAU6_9HYPH</name>
<evidence type="ECO:0000313" key="4">
    <source>
        <dbReference type="Proteomes" id="UP000547879"/>
    </source>
</evidence>
<sequence length="175" mass="19238">MHKLLPRDAVVVADPGTPCPYFSGYYDFLEPGRHFITNRAHGALGYSVSAAMGAWYGRQSSKVVSVMGDGSFGELETIVRKKIPLLMIVFSNSVFGWIKASQKFGYNERYYSVDFHRTDHAKVASAYGVKSFTVADPADLAKVFKQAIEHDGPVLVDILSQPLEDTAVPVSAWMG</sequence>
<proteinExistence type="inferred from homology"/>
<dbReference type="SUPFAM" id="SSF52518">
    <property type="entry name" value="Thiamin diphosphate-binding fold (THDP-binding)"/>
    <property type="match status" value="1"/>
</dbReference>
<comment type="similarity">
    <text evidence="1">Belongs to the TPP enzyme family.</text>
</comment>
<dbReference type="Gene3D" id="3.40.50.970">
    <property type="match status" value="1"/>
</dbReference>
<dbReference type="PANTHER" id="PTHR18968">
    <property type="entry name" value="THIAMINE PYROPHOSPHATE ENZYMES"/>
    <property type="match status" value="1"/>
</dbReference>
<dbReference type="InterPro" id="IPR045229">
    <property type="entry name" value="TPP_enz"/>
</dbReference>
<protein>
    <submittedName>
        <fullName evidence="3">Thiamine pyrophosphate-dependent acetolactate synthase large subunit-like protein</fullName>
    </submittedName>
</protein>
<organism evidence="3 4">
    <name type="scientific">Rhizobium wenxiniae</name>
    <dbReference type="NCBI Taxonomy" id="1737357"/>
    <lineage>
        <taxon>Bacteria</taxon>
        <taxon>Pseudomonadati</taxon>
        <taxon>Pseudomonadota</taxon>
        <taxon>Alphaproteobacteria</taxon>
        <taxon>Hyphomicrobiales</taxon>
        <taxon>Rhizobiaceae</taxon>
        <taxon>Rhizobium/Agrobacterium group</taxon>
        <taxon>Rhizobium</taxon>
    </lineage>
</organism>
<dbReference type="GO" id="GO:0009097">
    <property type="term" value="P:isoleucine biosynthetic process"/>
    <property type="evidence" value="ECO:0007669"/>
    <property type="project" value="TreeGrafter"/>
</dbReference>
<gene>
    <name evidence="3" type="ORF">HNQ72_004957</name>
</gene>
<reference evidence="3 4" key="1">
    <citation type="submission" date="2020-08" db="EMBL/GenBank/DDBJ databases">
        <title>Genomic Encyclopedia of Type Strains, Phase IV (KMG-IV): sequencing the most valuable type-strain genomes for metagenomic binning, comparative biology and taxonomic classification.</title>
        <authorList>
            <person name="Goeker M."/>
        </authorList>
    </citation>
    <scope>NUCLEOTIDE SEQUENCE [LARGE SCALE GENOMIC DNA]</scope>
    <source>
        <strain evidence="3 4">DSM 100734</strain>
    </source>
</reference>
<dbReference type="Pfam" id="PF02775">
    <property type="entry name" value="TPP_enzyme_C"/>
    <property type="match status" value="1"/>
</dbReference>
<dbReference type="EMBL" id="JACHEG010000008">
    <property type="protein sequence ID" value="MBB6165111.1"/>
    <property type="molecule type" value="Genomic_DNA"/>
</dbReference>
<dbReference type="PANTHER" id="PTHR18968:SF13">
    <property type="entry name" value="ACETOLACTATE SYNTHASE CATALYTIC SUBUNIT, MITOCHONDRIAL"/>
    <property type="match status" value="1"/>
</dbReference>
<evidence type="ECO:0000256" key="1">
    <source>
        <dbReference type="ARBA" id="ARBA00007812"/>
    </source>
</evidence>
<dbReference type="GO" id="GO:0009099">
    <property type="term" value="P:L-valine biosynthetic process"/>
    <property type="evidence" value="ECO:0007669"/>
    <property type="project" value="TreeGrafter"/>
</dbReference>
<evidence type="ECO:0000259" key="2">
    <source>
        <dbReference type="Pfam" id="PF02775"/>
    </source>
</evidence>
<feature type="domain" description="Thiamine pyrophosphate enzyme TPP-binding" evidence="2">
    <location>
        <begin position="19"/>
        <end position="158"/>
    </location>
</feature>
<dbReference type="CDD" id="cd00568">
    <property type="entry name" value="TPP_enzymes"/>
    <property type="match status" value="1"/>
</dbReference>
<dbReference type="AlphaFoldDB" id="A0A7W9YAU6"/>